<organism evidence="1 2">
    <name type="scientific">Halomonas chromatireducens</name>
    <dbReference type="NCBI Taxonomy" id="507626"/>
    <lineage>
        <taxon>Bacteria</taxon>
        <taxon>Pseudomonadati</taxon>
        <taxon>Pseudomonadota</taxon>
        <taxon>Gammaproteobacteria</taxon>
        <taxon>Oceanospirillales</taxon>
        <taxon>Halomonadaceae</taxon>
        <taxon>Halomonas</taxon>
    </lineage>
</organism>
<name>A0A109UKR2_9GAMM</name>
<proteinExistence type="predicted"/>
<evidence type="ECO:0000313" key="1">
    <source>
        <dbReference type="EMBL" id="AMC99348.1"/>
    </source>
</evidence>
<dbReference type="OrthoDB" id="6167195at2"/>
<gene>
    <name evidence="1" type="ORF">LOKO_00252</name>
</gene>
<keyword evidence="2" id="KW-1185">Reference proteome</keyword>
<evidence type="ECO:0000313" key="2">
    <source>
        <dbReference type="Proteomes" id="UP000063387"/>
    </source>
</evidence>
<accession>A0A109UKR2</accession>
<protein>
    <submittedName>
        <fullName evidence="1">Uncharacterized protein</fullName>
    </submittedName>
</protein>
<sequence>MAISPWHVAAKLSGEQVAAILGGYDIAAAEAGYVRELRLQEKNEWEGVILQAVQDGSLKAVYKAAYIKWNRDAVAMTEDGRDSTKGDCISLIHDEIKFASFGGEAKAWVEQDRFNEGLLRRDAEVLESRFTFERQEVYRWLKASGITDNDIPEALRVMPKPQAPATPQDKPLHHKRRQTYLKLVEGLALEVLGGEIPDEPYKAAAILQAVLERHGLKLDDEPIAKTVQEILATREERASDPF</sequence>
<dbReference type="Proteomes" id="UP000063387">
    <property type="component" value="Chromosome"/>
</dbReference>
<reference evidence="1 2" key="2">
    <citation type="submission" date="2016-02" db="EMBL/GenBank/DDBJ databases">
        <authorList>
            <person name="Wen L."/>
            <person name="He K."/>
            <person name="Yang H."/>
        </authorList>
    </citation>
    <scope>NUCLEOTIDE SEQUENCE [LARGE SCALE GENOMIC DNA]</scope>
    <source>
        <strain evidence="1 2">AGD 8-3</strain>
    </source>
</reference>
<dbReference type="STRING" id="507626.LOKO_00252"/>
<dbReference type="RefSeq" id="WP_066443981.1">
    <property type="nucleotide sequence ID" value="NZ_CP014226.1"/>
</dbReference>
<dbReference type="KEGG" id="hco:LOKO_00252"/>
<dbReference type="PATRIC" id="fig|507626.3.peg.247"/>
<dbReference type="AlphaFoldDB" id="A0A109UKR2"/>
<reference evidence="1 2" key="1">
    <citation type="journal article" date="2016" name="Genome Announc.">
        <title>Draft Genome Sequence of 'Halomonas chromatireducens' Strain AGD 8-3, a Haloalkaliphilic Chromate- and Selenite-Reducing Gammaproteobacterium.</title>
        <authorList>
            <person name="Sharko F.S."/>
            <person name="Shapovalova A.A."/>
            <person name="Tsygankova S.V."/>
            <person name="Komova A.V."/>
            <person name="Boulygina E.S."/>
            <person name="Teslyuk A.B."/>
            <person name="Gotovtsev P.M."/>
            <person name="Namsaraev Z.B."/>
            <person name="Khijniak T.V."/>
            <person name="Nedoluzhko A.V."/>
            <person name="Vasilov R.G."/>
        </authorList>
    </citation>
    <scope>NUCLEOTIDE SEQUENCE [LARGE SCALE GENOMIC DNA]</scope>
    <source>
        <strain evidence="1 2">AGD 8-3</strain>
    </source>
</reference>
<dbReference type="EMBL" id="CP014226">
    <property type="protein sequence ID" value="AMC99348.1"/>
    <property type="molecule type" value="Genomic_DNA"/>
</dbReference>